<evidence type="ECO:0000256" key="1">
    <source>
        <dbReference type="ARBA" id="ARBA00009995"/>
    </source>
</evidence>
<dbReference type="Gene3D" id="3.40.50.2000">
    <property type="entry name" value="Glycogen Phosphorylase B"/>
    <property type="match status" value="1"/>
</dbReference>
<evidence type="ECO:0000256" key="4">
    <source>
        <dbReference type="RuleBase" id="RU003718"/>
    </source>
</evidence>
<keyword evidence="7" id="KW-1185">Reference proteome</keyword>
<comment type="similarity">
    <text evidence="1 4">Belongs to the UDP-glycosyltransferase family.</text>
</comment>
<dbReference type="Proteomes" id="UP001153620">
    <property type="component" value="Chromosome 3"/>
</dbReference>
<dbReference type="InterPro" id="IPR035595">
    <property type="entry name" value="UDP_glycos_trans_CS"/>
</dbReference>
<keyword evidence="2 4" id="KW-0328">Glycosyltransferase</keyword>
<dbReference type="CDD" id="cd03784">
    <property type="entry name" value="GT1_Gtf-like"/>
    <property type="match status" value="1"/>
</dbReference>
<evidence type="ECO:0000256" key="5">
    <source>
        <dbReference type="RuleBase" id="RU362059"/>
    </source>
</evidence>
<dbReference type="InterPro" id="IPR002213">
    <property type="entry name" value="UDP_glucos_trans"/>
</dbReference>
<sequence length="517" mass="59207">MKFIYFVVAALSILFIQVNGLRVLGIIPFPSKSHFAIGNGIIESLVDAGHDVTVMSPYPQKKNRENYHEIDVSKILEIFESDKHEVNPFVFGQFPAVGVMFMLAKMNSDIVDLFMANKEVQKFINEDQKYDICIFETFLVDSLLGIAEKTDCVIVSFLTFAAVRWTDDMTGNDSPTSYVPNPFLHYTDRMSFKERLWNTAFSLIERGIYQGYYMPRQRKLYSKYFPNAKRSFEEIYFNTSIFFSNTHVSSNTIRPSMPNIVEIAGIHVKPVKPLPVDIQEFLDSATDGAILFSMGSFIQSKQWPVEKREAFVRTFGKLKQKILWKYENETLPNNPGNIKIGSWIPQRDILAHPNVKLFITHGGLLGTTEAIVEGVPILGIPIFGDQKLNMAKSVMKGYGLQINFDDVTEETVTQSINELLSNPKYKSNAVEISERFKDRPMTPQQSVVYWTEYAARHQGASHLKAQSTALSFIEFHLIDIYCTLLAIFIAFGYIKFVILRMIFRRIFKKSPEKQKRS</sequence>
<dbReference type="EMBL" id="OU895879">
    <property type="protein sequence ID" value="CAG9809896.1"/>
    <property type="molecule type" value="Genomic_DNA"/>
</dbReference>
<proteinExistence type="inferred from homology"/>
<keyword evidence="5" id="KW-1133">Transmembrane helix</keyword>
<dbReference type="GO" id="GO:0015020">
    <property type="term" value="F:glucuronosyltransferase activity"/>
    <property type="evidence" value="ECO:0007669"/>
    <property type="project" value="UniProtKB-EC"/>
</dbReference>
<evidence type="ECO:0000313" key="6">
    <source>
        <dbReference type="EMBL" id="CAG9809896.1"/>
    </source>
</evidence>
<dbReference type="GO" id="GO:0016020">
    <property type="term" value="C:membrane"/>
    <property type="evidence" value="ECO:0007669"/>
    <property type="project" value="UniProtKB-SubCell"/>
</dbReference>
<dbReference type="Pfam" id="PF00201">
    <property type="entry name" value="UDPGT"/>
    <property type="match status" value="1"/>
</dbReference>
<evidence type="ECO:0000256" key="3">
    <source>
        <dbReference type="ARBA" id="ARBA00022679"/>
    </source>
</evidence>
<evidence type="ECO:0000256" key="2">
    <source>
        <dbReference type="ARBA" id="ARBA00022676"/>
    </source>
</evidence>
<dbReference type="PANTHER" id="PTHR48043">
    <property type="entry name" value="EG:EG0003.4 PROTEIN-RELATED"/>
    <property type="match status" value="1"/>
</dbReference>
<feature type="transmembrane region" description="Helical" evidence="5">
    <location>
        <begin position="484"/>
        <end position="503"/>
    </location>
</feature>
<dbReference type="OrthoDB" id="5835829at2759"/>
<keyword evidence="3 4" id="KW-0808">Transferase</keyword>
<name>A0A9N9S418_9DIPT</name>
<dbReference type="InterPro" id="IPR050271">
    <property type="entry name" value="UDP-glycosyltransferase"/>
</dbReference>
<keyword evidence="5" id="KW-0472">Membrane</keyword>
<comment type="subcellular location">
    <subcellularLocation>
        <location evidence="5">Membrane</location>
        <topology evidence="5">Single-pass membrane protein</topology>
    </subcellularLocation>
</comment>
<keyword evidence="5" id="KW-0812">Transmembrane</keyword>
<dbReference type="AlphaFoldDB" id="A0A9N9S418"/>
<accession>A0A9N9S418</accession>
<gene>
    <name evidence="6" type="ORF">CHIRRI_LOCUS12716</name>
</gene>
<dbReference type="PROSITE" id="PS00375">
    <property type="entry name" value="UDPGT"/>
    <property type="match status" value="1"/>
</dbReference>
<dbReference type="SUPFAM" id="SSF53756">
    <property type="entry name" value="UDP-Glycosyltransferase/glycogen phosphorylase"/>
    <property type="match status" value="1"/>
</dbReference>
<dbReference type="EC" id="2.4.1.17" evidence="5"/>
<protein>
    <recommendedName>
        <fullName evidence="5">UDP-glucuronosyltransferase</fullName>
        <ecNumber evidence="5">2.4.1.17</ecNumber>
    </recommendedName>
</protein>
<evidence type="ECO:0000313" key="7">
    <source>
        <dbReference type="Proteomes" id="UP001153620"/>
    </source>
</evidence>
<reference evidence="6" key="1">
    <citation type="submission" date="2022-01" db="EMBL/GenBank/DDBJ databases">
        <authorList>
            <person name="King R."/>
        </authorList>
    </citation>
    <scope>NUCLEOTIDE SEQUENCE</scope>
</reference>
<comment type="catalytic activity">
    <reaction evidence="5">
        <text>glucuronate acceptor + UDP-alpha-D-glucuronate = acceptor beta-D-glucuronoside + UDP + H(+)</text>
        <dbReference type="Rhea" id="RHEA:21032"/>
        <dbReference type="ChEBI" id="CHEBI:15378"/>
        <dbReference type="ChEBI" id="CHEBI:58052"/>
        <dbReference type="ChEBI" id="CHEBI:58223"/>
        <dbReference type="ChEBI" id="CHEBI:132367"/>
        <dbReference type="ChEBI" id="CHEBI:132368"/>
        <dbReference type="EC" id="2.4.1.17"/>
    </reaction>
</comment>
<reference evidence="6" key="2">
    <citation type="submission" date="2022-10" db="EMBL/GenBank/DDBJ databases">
        <authorList>
            <consortium name="ENA_rothamsted_submissions"/>
            <consortium name="culmorum"/>
            <person name="King R."/>
        </authorList>
    </citation>
    <scope>NUCLEOTIDE SEQUENCE</scope>
</reference>
<dbReference type="PANTHER" id="PTHR48043:SF159">
    <property type="entry name" value="EG:EG0003.4 PROTEIN-RELATED"/>
    <property type="match status" value="1"/>
</dbReference>
<organism evidence="6 7">
    <name type="scientific">Chironomus riparius</name>
    <dbReference type="NCBI Taxonomy" id="315576"/>
    <lineage>
        <taxon>Eukaryota</taxon>
        <taxon>Metazoa</taxon>
        <taxon>Ecdysozoa</taxon>
        <taxon>Arthropoda</taxon>
        <taxon>Hexapoda</taxon>
        <taxon>Insecta</taxon>
        <taxon>Pterygota</taxon>
        <taxon>Neoptera</taxon>
        <taxon>Endopterygota</taxon>
        <taxon>Diptera</taxon>
        <taxon>Nematocera</taxon>
        <taxon>Chironomoidea</taxon>
        <taxon>Chironomidae</taxon>
        <taxon>Chironominae</taxon>
        <taxon>Chironomus</taxon>
    </lineage>
</organism>
<dbReference type="FunFam" id="3.40.50.2000:FF:000050">
    <property type="entry name" value="UDP-glucuronosyltransferase"/>
    <property type="match status" value="1"/>
</dbReference>